<evidence type="ECO:0000256" key="4">
    <source>
        <dbReference type="ARBA" id="ARBA00023136"/>
    </source>
</evidence>
<geneLocation type="plasmid" evidence="6 7">
    <name>BPP5P1</name>
</geneLocation>
<proteinExistence type="predicted"/>
<dbReference type="KEGG" id="bpar:BN117_p09"/>
<evidence type="ECO:0000256" key="5">
    <source>
        <dbReference type="SAM" id="Phobius"/>
    </source>
</evidence>
<evidence type="ECO:0000313" key="6">
    <source>
        <dbReference type="EMBL" id="CCJ51900.1"/>
    </source>
</evidence>
<feature type="transmembrane region" description="Helical" evidence="5">
    <location>
        <begin position="32"/>
        <end position="52"/>
    </location>
</feature>
<dbReference type="InterPro" id="IPR007688">
    <property type="entry name" value="Conjugal_tfr_TrbL/VirB6"/>
</dbReference>
<keyword evidence="2 5" id="KW-0812">Transmembrane</keyword>
<evidence type="ECO:0000313" key="7">
    <source>
        <dbReference type="Proteomes" id="UP000008035"/>
    </source>
</evidence>
<dbReference type="Pfam" id="PF04610">
    <property type="entry name" value="TrbL"/>
    <property type="match status" value="1"/>
</dbReference>
<evidence type="ECO:0000256" key="3">
    <source>
        <dbReference type="ARBA" id="ARBA00022989"/>
    </source>
</evidence>
<protein>
    <submittedName>
        <fullName evidence="6">Trwi protein</fullName>
    </submittedName>
</protein>
<evidence type="ECO:0000256" key="1">
    <source>
        <dbReference type="ARBA" id="ARBA00004141"/>
    </source>
</evidence>
<evidence type="ECO:0000256" key="2">
    <source>
        <dbReference type="ARBA" id="ARBA00022692"/>
    </source>
</evidence>
<dbReference type="HOGENOM" id="CLU_065797_0_0_4"/>
<dbReference type="RefSeq" id="WP_015042069.1">
    <property type="nucleotide sequence ID" value="NC_018830.1"/>
</dbReference>
<dbReference type="EMBL" id="HE965804">
    <property type="protein sequence ID" value="CCJ51900.1"/>
    <property type="molecule type" value="Genomic_DNA"/>
</dbReference>
<feature type="transmembrane region" description="Helical" evidence="5">
    <location>
        <begin position="239"/>
        <end position="258"/>
    </location>
</feature>
<feature type="transmembrane region" description="Helical" evidence="5">
    <location>
        <begin position="171"/>
        <end position="191"/>
    </location>
</feature>
<keyword evidence="3 5" id="KW-1133">Transmembrane helix</keyword>
<dbReference type="GO" id="GO:0030255">
    <property type="term" value="P:protein secretion by the type IV secretion system"/>
    <property type="evidence" value="ECO:0007669"/>
    <property type="project" value="InterPro"/>
</dbReference>
<dbReference type="Proteomes" id="UP000008035">
    <property type="component" value="Plasmid BPP5P1"/>
</dbReference>
<feature type="transmembrane region" description="Helical" evidence="5">
    <location>
        <begin position="142"/>
        <end position="165"/>
    </location>
</feature>
<keyword evidence="4 5" id="KW-0472">Membrane</keyword>
<keyword evidence="6" id="KW-0614">Plasmid</keyword>
<dbReference type="SMR" id="K0MPU7"/>
<comment type="subcellular location">
    <subcellularLocation>
        <location evidence="1">Membrane</location>
        <topology evidence="1">Multi-pass membrane protein</topology>
    </subcellularLocation>
</comment>
<gene>
    <name evidence="6" type="primary">trwI</name>
    <name evidence="6" type="ordered locus">BN117_p09</name>
</gene>
<dbReference type="GO" id="GO:0016020">
    <property type="term" value="C:membrane"/>
    <property type="evidence" value="ECO:0007669"/>
    <property type="project" value="UniProtKB-SubCell"/>
</dbReference>
<dbReference type="AlphaFoldDB" id="K0MPU7"/>
<organism evidence="6 7">
    <name type="scientific">Bordetella parapertussis (strain Bpp5)</name>
    <dbReference type="NCBI Taxonomy" id="1208660"/>
    <lineage>
        <taxon>Bacteria</taxon>
        <taxon>Pseudomonadati</taxon>
        <taxon>Pseudomonadota</taxon>
        <taxon>Betaproteobacteria</taxon>
        <taxon>Burkholderiales</taxon>
        <taxon>Alcaligenaceae</taxon>
        <taxon>Bordetella</taxon>
    </lineage>
</organism>
<sequence length="341" mass="34943">MSFQLLGSIFSQIDTVTQTFITDISSKAIAEITPVVSVGLTLGFITYGWLIIRGAVEMPVAEFLNRCLRVGIIVSIALAGGLYQSEIADAIVSAPDALATALISDPTQGSSAAQLVDQAAEKGFNYAGQAFDKAGIFSVQGIAYVGIWAVIMVATIALTAIGGAFILLAKIALALLAGLGPLFIIALLWQPTHRFFELWAGQVLNYGLLIIIFSAVFGLMMDLYGGYMDGAKLDGVQNASWTVGGAGIISAACLVILLQLPSIASGLAGGVGLGYMWELRAIRGGAGSAYRGGRTAARAARAAPGAARSAAVGATNMAKTAAGGAAGVARAAAGYFRGRKT</sequence>
<accession>K0MPU7</accession>
<name>K0MPU7_BORPB</name>
<reference evidence="6 7" key="1">
    <citation type="journal article" date="2012" name="BMC Genomics">
        <title>Comparative genomics of the classical Bordetella subspecies: the evolution and exchange of virulence-associated diversity amongst closely related pathogens.</title>
        <authorList>
            <person name="Park J."/>
            <person name="Zhang Y."/>
            <person name="Buboltz A.M."/>
            <person name="Zhang X."/>
            <person name="Schuster S.C."/>
            <person name="Ahuja U."/>
            <person name="Liu M."/>
            <person name="Miller J.F."/>
            <person name="Sebaihia M."/>
            <person name="Bentley S.D."/>
            <person name="Parkhill J."/>
            <person name="Harvill E.T."/>
        </authorList>
    </citation>
    <scope>NUCLEOTIDE SEQUENCE [LARGE SCALE GENOMIC DNA]</scope>
    <source>
        <strain evidence="6 7">Bpp5</strain>
        <plasmid evidence="7">Plasmid BPP5P1</plasmid>
    </source>
</reference>
<feature type="transmembrane region" description="Helical" evidence="5">
    <location>
        <begin position="203"/>
        <end position="227"/>
    </location>
</feature>